<protein>
    <submittedName>
        <fullName evidence="1">YecA family protein</fullName>
    </submittedName>
</protein>
<organism evidence="1 2">
    <name type="scientific">Neptuniibacter caesariensis</name>
    <dbReference type="NCBI Taxonomy" id="207954"/>
    <lineage>
        <taxon>Bacteria</taxon>
        <taxon>Pseudomonadati</taxon>
        <taxon>Pseudomonadota</taxon>
        <taxon>Gammaproteobacteria</taxon>
        <taxon>Oceanospirillales</taxon>
        <taxon>Oceanospirillaceae</taxon>
        <taxon>Neptuniibacter</taxon>
    </lineage>
</organism>
<comment type="caution">
    <text evidence="1">The sequence shown here is derived from an EMBL/GenBank/DDBJ whole genome shotgun (WGS) entry which is preliminary data.</text>
</comment>
<gene>
    <name evidence="1" type="ORF">CSA60_00910</name>
</gene>
<dbReference type="Proteomes" id="UP000243469">
    <property type="component" value="Unassembled WGS sequence"/>
</dbReference>
<dbReference type="STRING" id="207954.MED92_02016"/>
<evidence type="ECO:0000313" key="2">
    <source>
        <dbReference type="Proteomes" id="UP000243469"/>
    </source>
</evidence>
<reference evidence="1 2" key="1">
    <citation type="submission" date="2017-10" db="EMBL/GenBank/DDBJ databases">
        <title>Novel microbial diversity and functional potential in the marine mammal oral microbiome.</title>
        <authorList>
            <person name="Dudek N.K."/>
            <person name="Sun C.L."/>
            <person name="Burstein D."/>
            <person name="Kantor R.S."/>
            <person name="Aliaga Goltsman D.S."/>
            <person name="Bik E.M."/>
            <person name="Thomas B.C."/>
            <person name="Banfield J.F."/>
            <person name="Relman D.A."/>
        </authorList>
    </citation>
    <scope>NUCLEOTIDE SEQUENCE [LARGE SCALE GENOMIC DNA]</scope>
    <source>
        <strain evidence="1">DOLJORAL78_47_21</strain>
    </source>
</reference>
<accession>A0A2G6JPE8</accession>
<proteinExistence type="predicted"/>
<dbReference type="AlphaFoldDB" id="A0A2G6JPE8"/>
<dbReference type="Pfam" id="PF03695">
    <property type="entry name" value="UPF0149"/>
    <property type="match status" value="1"/>
</dbReference>
<sequence>MTFITAHALTDTEMDQLDDFLYSDYVSEDCLDLVGVHGLFCALNISPSPLDEATWLELVFDGEPNWESDEQKQEIVALLKRYHQSIATNLYSDGEIELPCELSLDANDEEDISPLAWWSQAFMEGVFNQEEQWFGSKPEEEVAEMLLPIMVASDLFNEDDINKIRDNEKLCAEMCSQIPELLIDLYLFFHAPEK</sequence>
<evidence type="ECO:0000313" key="1">
    <source>
        <dbReference type="EMBL" id="PIE25305.1"/>
    </source>
</evidence>
<dbReference type="Gene3D" id="1.20.120.740">
    <property type="entry name" value="YgfB uncharacterised protein family UPF0149, PF03695"/>
    <property type="match status" value="1"/>
</dbReference>
<dbReference type="SUPFAM" id="SSF101327">
    <property type="entry name" value="YgfB-like"/>
    <property type="match status" value="1"/>
</dbReference>
<dbReference type="EMBL" id="PDSH01000008">
    <property type="protein sequence ID" value="PIE25305.1"/>
    <property type="molecule type" value="Genomic_DNA"/>
</dbReference>
<dbReference type="InterPro" id="IPR036255">
    <property type="entry name" value="YgfB-like_sf"/>
</dbReference>
<dbReference type="InterPro" id="IPR011978">
    <property type="entry name" value="YgfB-like"/>
</dbReference>
<dbReference type="NCBIfam" id="TIGR02292">
    <property type="entry name" value="ygfB_yecA"/>
    <property type="match status" value="1"/>
</dbReference>
<name>A0A2G6JPE8_NEPCE</name>